<dbReference type="Pfam" id="PF01094">
    <property type="entry name" value="ANF_receptor"/>
    <property type="match status" value="1"/>
</dbReference>
<accession>A0A812XEQ1</accession>
<dbReference type="Proteomes" id="UP000601435">
    <property type="component" value="Unassembled WGS sequence"/>
</dbReference>
<comment type="subcellular location">
    <subcellularLocation>
        <location evidence="1">Membrane</location>
    </subcellularLocation>
</comment>
<dbReference type="InterPro" id="IPR050726">
    <property type="entry name" value="mGluR"/>
</dbReference>
<evidence type="ECO:0000256" key="5">
    <source>
        <dbReference type="ARBA" id="ARBA00023180"/>
    </source>
</evidence>
<evidence type="ECO:0000256" key="2">
    <source>
        <dbReference type="ARBA" id="ARBA00022692"/>
    </source>
</evidence>
<dbReference type="PANTHER" id="PTHR24060">
    <property type="entry name" value="METABOTROPIC GLUTAMATE RECEPTOR"/>
    <property type="match status" value="1"/>
</dbReference>
<evidence type="ECO:0000256" key="3">
    <source>
        <dbReference type="ARBA" id="ARBA00022989"/>
    </source>
</evidence>
<feature type="domain" description="Receptor ligand binding region" evidence="7">
    <location>
        <begin position="3"/>
        <end position="84"/>
    </location>
</feature>
<keyword evidence="5" id="KW-0325">Glycoprotein</keyword>
<dbReference type="GO" id="GO:0016020">
    <property type="term" value="C:membrane"/>
    <property type="evidence" value="ECO:0007669"/>
    <property type="project" value="UniProtKB-SubCell"/>
</dbReference>
<feature type="compositionally biased region" description="Basic and acidic residues" evidence="6">
    <location>
        <begin position="94"/>
        <end position="121"/>
    </location>
</feature>
<keyword evidence="9" id="KW-1185">Reference proteome</keyword>
<organism evidence="8 9">
    <name type="scientific">Symbiodinium necroappetens</name>
    <dbReference type="NCBI Taxonomy" id="1628268"/>
    <lineage>
        <taxon>Eukaryota</taxon>
        <taxon>Sar</taxon>
        <taxon>Alveolata</taxon>
        <taxon>Dinophyceae</taxon>
        <taxon>Suessiales</taxon>
        <taxon>Symbiodiniaceae</taxon>
        <taxon>Symbiodinium</taxon>
    </lineage>
</organism>
<keyword evidence="2" id="KW-0812">Transmembrane</keyword>
<evidence type="ECO:0000313" key="9">
    <source>
        <dbReference type="Proteomes" id="UP000601435"/>
    </source>
</evidence>
<dbReference type="Gene3D" id="3.40.50.2300">
    <property type="match status" value="1"/>
</dbReference>
<feature type="region of interest" description="Disordered" evidence="6">
    <location>
        <begin position="82"/>
        <end position="121"/>
    </location>
</feature>
<dbReference type="AlphaFoldDB" id="A0A812XEQ1"/>
<evidence type="ECO:0000313" key="8">
    <source>
        <dbReference type="EMBL" id="CAE7720467.1"/>
    </source>
</evidence>
<proteinExistence type="predicted"/>
<dbReference type="InterPro" id="IPR028082">
    <property type="entry name" value="Peripla_BP_I"/>
</dbReference>
<keyword evidence="3" id="KW-1133">Transmembrane helix</keyword>
<dbReference type="SUPFAM" id="SSF53822">
    <property type="entry name" value="Periplasmic binding protein-like I"/>
    <property type="match status" value="1"/>
</dbReference>
<reference evidence="8" key="1">
    <citation type="submission" date="2021-02" db="EMBL/GenBank/DDBJ databases">
        <authorList>
            <person name="Dougan E. K."/>
            <person name="Rhodes N."/>
            <person name="Thang M."/>
            <person name="Chan C."/>
        </authorList>
    </citation>
    <scope>NUCLEOTIDE SEQUENCE</scope>
</reference>
<dbReference type="OrthoDB" id="5984008at2759"/>
<evidence type="ECO:0000259" key="7">
    <source>
        <dbReference type="Pfam" id="PF01094"/>
    </source>
</evidence>
<evidence type="ECO:0000256" key="6">
    <source>
        <dbReference type="SAM" id="MobiDB-lite"/>
    </source>
</evidence>
<sequence length="121" mass="13415">MPIATVAAVQQVPQNSFSATSPALLNKDAYPFFLRTAPLDSIQARAFWNWILHVDVTLMSCVYTVEGYGQGLHDTLTDLARRSGQQEPSPSLHAMHEFDKEEAGDAVTSRHDRLTLRDVSS</sequence>
<evidence type="ECO:0000256" key="1">
    <source>
        <dbReference type="ARBA" id="ARBA00004370"/>
    </source>
</evidence>
<evidence type="ECO:0000256" key="4">
    <source>
        <dbReference type="ARBA" id="ARBA00023136"/>
    </source>
</evidence>
<protein>
    <submittedName>
        <fullName evidence="8">GRM1 protein</fullName>
    </submittedName>
</protein>
<dbReference type="InterPro" id="IPR001828">
    <property type="entry name" value="ANF_lig-bd_rcpt"/>
</dbReference>
<keyword evidence="4" id="KW-0472">Membrane</keyword>
<comment type="caution">
    <text evidence="8">The sequence shown here is derived from an EMBL/GenBank/DDBJ whole genome shotgun (WGS) entry which is preliminary data.</text>
</comment>
<name>A0A812XEQ1_9DINO</name>
<gene>
    <name evidence="8" type="primary">GRM1</name>
    <name evidence="8" type="ORF">SNEC2469_LOCUS20770</name>
</gene>
<dbReference type="EMBL" id="CAJNJA010036432">
    <property type="protein sequence ID" value="CAE7720467.1"/>
    <property type="molecule type" value="Genomic_DNA"/>
</dbReference>